<dbReference type="PROSITE" id="PS51379">
    <property type="entry name" value="4FE4S_FER_2"/>
    <property type="match status" value="1"/>
</dbReference>
<dbReference type="Pfam" id="PF13247">
    <property type="entry name" value="Fer4_11"/>
    <property type="match status" value="1"/>
</dbReference>
<feature type="domain" description="4Fe-4S ferredoxin-type" evidence="1">
    <location>
        <begin position="700"/>
        <end position="730"/>
    </location>
</feature>
<evidence type="ECO:0000313" key="2">
    <source>
        <dbReference type="EMBL" id="MFC3230615.1"/>
    </source>
</evidence>
<dbReference type="Gene3D" id="3.30.70.20">
    <property type="match status" value="2"/>
</dbReference>
<evidence type="ECO:0000313" key="3">
    <source>
        <dbReference type="Proteomes" id="UP001595528"/>
    </source>
</evidence>
<dbReference type="SUPFAM" id="SSF53706">
    <property type="entry name" value="Formate dehydrogenase/DMSO reductase, domains 1-3"/>
    <property type="match status" value="1"/>
</dbReference>
<dbReference type="EMBL" id="JBHRTR010000048">
    <property type="protein sequence ID" value="MFC3230615.1"/>
    <property type="molecule type" value="Genomic_DNA"/>
</dbReference>
<sequence length="953" mass="100303">PEEIVPYAEMPEGAVPGRPRFYATALALTDYATPAVVEAHQGRPTKVEGNARHPASGGASDAFAQAAVLSLYDPDRARAPLRRDAPGQAGAIASWDRLLGELQQRRQDWARDGGAGLRLLTPPVCSPTLAAQIGALLAAYPAARWHAWAPLNEDNARRGAILAFGRPLQLLPDLARARAVLTLDADPLGPGPAQAMLARGWAAARTAPCTAGAADRPFSRLYAVEPAVSLTGAAADHRLALPPDDLTLFAGALAQRLGSGRHGGDDDAAAVRRLPAAARAFLDAVAADLAAAGSAALVLAGPAQPPEVHALALAINRSLGALGRTLSLLEPVQAGPPLLQPSLAALADDMARGDVTDLVVLGGNPAHDAPADLDFAARLSALPFTLRLSVWPDETASLCRWHLPEHHPLETWSDARSVDGRASLVQPLIRPLFDSRSAHEVLAMLQGEPGRQGHAILQAHWRDRLAAGGRADAGAFDSWWKAALRDGVVPGSAAPPVDPESLPAPPPVALPRPAMAASARPGLTLLLRPDPALWDGRFAGNAWLQELPQPFTKLAWGNALQLAPQEMAARGLAEGDLVRLAHDGAVLELPVSALPGLATGTAVLHLGHGRRRAGAVGSGHGTDAYPLRRSGAMWQLDGIALRRTGGRARLPRTQSHFGEAGRDIVREIDLAALAGGTAEPQADPPSLYAAPPVPQGPQAWGMAVDQAACIGCNACVIACQAENNVPVVGPEEMEAGRDMHWLRIDTYFAADTASGSGAARARFQPVPCMHCEKAPCEPVCPVAASVHDRSGLNAQVYNRCIGTRDCQSTCPYQVRRFNFRDYAGADAYANLGDPLYRLQRNPDVSVRSRGVMEKCTYCVQRIAGARQDAEASGRPMRDGDVVTACQAACPTRAIAFGDLNDDGAEVVRRKAQPRNYALLGHLGVRPRTTYLARLRNPHPDLSGGAGDAEGGAE</sequence>
<name>A0ABV7L7X6_9PROT</name>
<dbReference type="InterPro" id="IPR017896">
    <property type="entry name" value="4Fe4S_Fe-S-bd"/>
</dbReference>
<evidence type="ECO:0000259" key="1">
    <source>
        <dbReference type="PROSITE" id="PS51379"/>
    </source>
</evidence>
<feature type="non-terminal residue" evidence="2">
    <location>
        <position position="1"/>
    </location>
</feature>
<organism evidence="2 3">
    <name type="scientific">Marinibaculum pumilum</name>
    <dbReference type="NCBI Taxonomy" id="1766165"/>
    <lineage>
        <taxon>Bacteria</taxon>
        <taxon>Pseudomonadati</taxon>
        <taxon>Pseudomonadota</taxon>
        <taxon>Alphaproteobacteria</taxon>
        <taxon>Rhodospirillales</taxon>
        <taxon>Rhodospirillaceae</taxon>
        <taxon>Marinibaculum</taxon>
    </lineage>
</organism>
<protein>
    <submittedName>
        <fullName evidence="2">4Fe-4S dicluster domain-containing protein</fullName>
    </submittedName>
</protein>
<dbReference type="CDD" id="cd10551">
    <property type="entry name" value="PsrB"/>
    <property type="match status" value="1"/>
</dbReference>
<accession>A0ABV7L7X6</accession>
<proteinExistence type="predicted"/>
<dbReference type="SUPFAM" id="SSF50692">
    <property type="entry name" value="ADC-like"/>
    <property type="match status" value="1"/>
</dbReference>
<comment type="caution">
    <text evidence="2">The sequence shown here is derived from an EMBL/GenBank/DDBJ whole genome shotgun (WGS) entry which is preliminary data.</text>
</comment>
<dbReference type="SUPFAM" id="SSF54862">
    <property type="entry name" value="4Fe-4S ferredoxins"/>
    <property type="match status" value="1"/>
</dbReference>
<reference evidence="3" key="1">
    <citation type="journal article" date="2019" name="Int. J. Syst. Evol. Microbiol.">
        <title>The Global Catalogue of Microorganisms (GCM) 10K type strain sequencing project: providing services to taxonomists for standard genome sequencing and annotation.</title>
        <authorList>
            <consortium name="The Broad Institute Genomics Platform"/>
            <consortium name="The Broad Institute Genome Sequencing Center for Infectious Disease"/>
            <person name="Wu L."/>
            <person name="Ma J."/>
        </authorList>
    </citation>
    <scope>NUCLEOTIDE SEQUENCE [LARGE SCALE GENOMIC DNA]</scope>
    <source>
        <strain evidence="3">KCTC 42964</strain>
    </source>
</reference>
<dbReference type="Proteomes" id="UP001595528">
    <property type="component" value="Unassembled WGS sequence"/>
</dbReference>
<dbReference type="PANTHER" id="PTHR42783">
    <property type="entry name" value="GLUTAMATE SYNTHASE [NADPH] SMALL CHAIN"/>
    <property type="match status" value="1"/>
</dbReference>
<dbReference type="PANTHER" id="PTHR42783:SF3">
    <property type="entry name" value="GLUTAMATE SYNTHASE [NADPH] SMALL CHAIN-RELATED"/>
    <property type="match status" value="1"/>
</dbReference>
<dbReference type="Gene3D" id="3.40.50.740">
    <property type="match status" value="1"/>
</dbReference>
<dbReference type="InterPro" id="IPR009010">
    <property type="entry name" value="Asp_de-COase-like_dom_sf"/>
</dbReference>
<keyword evidence="3" id="KW-1185">Reference proteome</keyword>
<dbReference type="CDD" id="cd02784">
    <property type="entry name" value="MopB_CT_PHLH"/>
    <property type="match status" value="1"/>
</dbReference>
<dbReference type="RefSeq" id="WP_379905948.1">
    <property type="nucleotide sequence ID" value="NZ_JBHRTR010000048.1"/>
</dbReference>
<dbReference type="Gene3D" id="2.40.40.20">
    <property type="match status" value="1"/>
</dbReference>
<gene>
    <name evidence="2" type="ORF">ACFOGJ_25430</name>
</gene>